<dbReference type="NCBIfam" id="TIGR01003">
    <property type="entry name" value="PTS_HPr_family"/>
    <property type="match status" value="1"/>
</dbReference>
<gene>
    <name evidence="5" type="ORF">CBW42_10910</name>
</gene>
<evidence type="ECO:0000256" key="1">
    <source>
        <dbReference type="ARBA" id="ARBA00004496"/>
    </source>
</evidence>
<evidence type="ECO:0000313" key="5">
    <source>
        <dbReference type="EMBL" id="OUM19672.1"/>
    </source>
</evidence>
<organism evidence="5 6">
    <name type="scientific">Butyricicoccus porcorum</name>
    <dbReference type="NCBI Taxonomy" id="1945634"/>
    <lineage>
        <taxon>Bacteria</taxon>
        <taxon>Bacillati</taxon>
        <taxon>Bacillota</taxon>
        <taxon>Clostridia</taxon>
        <taxon>Eubacteriales</taxon>
        <taxon>Butyricicoccaceae</taxon>
        <taxon>Butyricicoccus</taxon>
    </lineage>
</organism>
<evidence type="ECO:0000256" key="3">
    <source>
        <dbReference type="ARBA" id="ARBA00022683"/>
    </source>
</evidence>
<dbReference type="Pfam" id="PF00381">
    <property type="entry name" value="PTS-HPr"/>
    <property type="match status" value="1"/>
</dbReference>
<protein>
    <submittedName>
        <fullName evidence="5">PTS galactitol transporter subunit IIC</fullName>
    </submittedName>
</protein>
<dbReference type="InterPro" id="IPR050399">
    <property type="entry name" value="HPr"/>
</dbReference>
<dbReference type="InterPro" id="IPR000032">
    <property type="entry name" value="HPr-like"/>
</dbReference>
<dbReference type="Proteomes" id="UP000194903">
    <property type="component" value="Unassembled WGS sequence"/>
</dbReference>
<dbReference type="RefSeq" id="WP_087021295.1">
    <property type="nucleotide sequence ID" value="NZ_CP178353.1"/>
</dbReference>
<dbReference type="PRINTS" id="PR00107">
    <property type="entry name" value="PHOSPHOCPHPR"/>
</dbReference>
<dbReference type="PANTHER" id="PTHR33705">
    <property type="entry name" value="PHOSPHOCARRIER PROTEIN HPR"/>
    <property type="match status" value="1"/>
</dbReference>
<dbReference type="GO" id="GO:0009401">
    <property type="term" value="P:phosphoenolpyruvate-dependent sugar phosphotransferase system"/>
    <property type="evidence" value="ECO:0007669"/>
    <property type="project" value="UniProtKB-KW"/>
</dbReference>
<dbReference type="Gene3D" id="3.30.1340.10">
    <property type="entry name" value="HPr-like"/>
    <property type="match status" value="1"/>
</dbReference>
<evidence type="ECO:0000313" key="6">
    <source>
        <dbReference type="Proteomes" id="UP000194903"/>
    </source>
</evidence>
<comment type="caution">
    <text evidence="5">The sequence shown here is derived from an EMBL/GenBank/DDBJ whole genome shotgun (WGS) entry which is preliminary data.</text>
</comment>
<dbReference type="EMBL" id="NHOC01000010">
    <property type="protein sequence ID" value="OUM19672.1"/>
    <property type="molecule type" value="Genomic_DNA"/>
</dbReference>
<evidence type="ECO:0000256" key="2">
    <source>
        <dbReference type="ARBA" id="ARBA00022490"/>
    </source>
</evidence>
<dbReference type="InterPro" id="IPR035895">
    <property type="entry name" value="HPr-like_sf"/>
</dbReference>
<dbReference type="GO" id="GO:0005737">
    <property type="term" value="C:cytoplasm"/>
    <property type="evidence" value="ECO:0007669"/>
    <property type="project" value="UniProtKB-SubCell"/>
</dbReference>
<name>A0A252F1R5_9FIRM</name>
<sequence>MTSFTYTLTDPEGFHARPAGLFVKEAKKFPCTTTVIKGDKRADARKMFGLMGLGIKGGETITITTEGEQEAEAAAALEAFMKANL</sequence>
<keyword evidence="6" id="KW-1185">Reference proteome</keyword>
<comment type="subcellular location">
    <subcellularLocation>
        <location evidence="1">Cytoplasm</location>
    </subcellularLocation>
</comment>
<dbReference type="PANTHER" id="PTHR33705:SF2">
    <property type="entry name" value="PHOSPHOCARRIER PROTEIN NPR"/>
    <property type="match status" value="1"/>
</dbReference>
<dbReference type="OrthoDB" id="9809047at2"/>
<dbReference type="SUPFAM" id="SSF55594">
    <property type="entry name" value="HPr-like"/>
    <property type="match status" value="1"/>
</dbReference>
<dbReference type="PROSITE" id="PS51350">
    <property type="entry name" value="PTS_HPR_DOM"/>
    <property type="match status" value="1"/>
</dbReference>
<feature type="domain" description="HPr" evidence="4">
    <location>
        <begin position="1"/>
        <end position="85"/>
    </location>
</feature>
<proteinExistence type="predicted"/>
<evidence type="ECO:0000259" key="4">
    <source>
        <dbReference type="PROSITE" id="PS51350"/>
    </source>
</evidence>
<reference evidence="5 6" key="1">
    <citation type="submission" date="2017-05" db="EMBL/GenBank/DDBJ databases">
        <title>Butyricicoccus porcorum sp. nov. a butyrate-producing bacterium from the swine intestinal tract.</title>
        <authorList>
            <person name="Trachsel J."/>
            <person name="Humphrey S."/>
            <person name="Allen H.K."/>
        </authorList>
    </citation>
    <scope>NUCLEOTIDE SEQUENCE [LARGE SCALE GENOMIC DNA]</scope>
    <source>
        <strain evidence="5">BB10</strain>
    </source>
</reference>
<keyword evidence="3" id="KW-0598">Phosphotransferase system</keyword>
<dbReference type="AlphaFoldDB" id="A0A252F1R5"/>
<accession>A0A252F1R5</accession>
<keyword evidence="2" id="KW-0963">Cytoplasm</keyword>